<dbReference type="Gene3D" id="1.20.1260.10">
    <property type="match status" value="1"/>
</dbReference>
<dbReference type="PANTHER" id="PTHR42637">
    <property type="entry name" value="TRNA-(MS[2]IO[6]A)-HYDROXYLASE"/>
    <property type="match status" value="1"/>
</dbReference>
<evidence type="ECO:0000313" key="2">
    <source>
        <dbReference type="Proteomes" id="UP000305674"/>
    </source>
</evidence>
<gene>
    <name evidence="1" type="ORF">FCL40_12905</name>
</gene>
<dbReference type="PANTHER" id="PTHR42637:SF1">
    <property type="entry name" value="TRNA 2-(METHYLSULFANYL)-N(6)-ISOPENTENYLADENOSINE(37) HYDROXYLASE"/>
    <property type="match status" value="1"/>
</dbReference>
<dbReference type="OrthoDB" id="9802518at2"/>
<sequence length="253" mass="28839">MERLLAPVKAFLHGETPSSWIEEARRPERLAVVLQDHLLCELKAAQTAVWLLRRYALDKGGSERLKGWLRPFEDRVYRPCLVKEHQAMASEVTPAGLSCRPDAPLAGPLVEKMVRLIKEELHHFEQVRTLMLARGIVIEPIRASRYAASLMQLVRSGDPWVLVDRLIIGAYIEARSCERFAALAPHMDEEVQRFYVSLLRSEARHYQDYLALAQMASPEPIDARVREIGEAEWRLIAEPDALFRFHSGVPSAL</sequence>
<dbReference type="NCBIfam" id="NF047790">
    <property type="entry name" value="tRNAmsioHdxaseMiaE"/>
    <property type="match status" value="1"/>
</dbReference>
<name>A0A4U1BC62_9GAMM</name>
<dbReference type="Pfam" id="PF06175">
    <property type="entry name" value="MiaE"/>
    <property type="match status" value="1"/>
</dbReference>
<dbReference type="InterPro" id="IPR012347">
    <property type="entry name" value="Ferritin-like"/>
</dbReference>
<dbReference type="RefSeq" id="WP_136853714.1">
    <property type="nucleotide sequence ID" value="NZ_SWCI01000008.1"/>
</dbReference>
<dbReference type="GO" id="GO:0006400">
    <property type="term" value="P:tRNA modification"/>
    <property type="evidence" value="ECO:0007669"/>
    <property type="project" value="InterPro"/>
</dbReference>
<comment type="caution">
    <text evidence="1">The sequence shown here is derived from an EMBL/GenBank/DDBJ whole genome shotgun (WGS) entry which is preliminary data.</text>
</comment>
<evidence type="ECO:0000313" key="1">
    <source>
        <dbReference type="EMBL" id="TKB48243.1"/>
    </source>
</evidence>
<reference evidence="1 2" key="1">
    <citation type="submission" date="2019-04" db="EMBL/GenBank/DDBJ databases">
        <authorList>
            <person name="Hwang J.C."/>
        </authorList>
    </citation>
    <scope>NUCLEOTIDE SEQUENCE [LARGE SCALE GENOMIC DNA]</scope>
    <source>
        <strain evidence="1 2">IMCC35001</strain>
    </source>
</reference>
<dbReference type="GO" id="GO:0045301">
    <property type="term" value="F:tRNA 2-(methylsulfanyl)-N(6)-isopentenyladenosine(37) hydroxylase activity"/>
    <property type="evidence" value="ECO:0007669"/>
    <property type="project" value="InterPro"/>
</dbReference>
<protein>
    <submittedName>
        <fullName evidence="1">tRNA-(Ms[2]io[6]A)-hydroxylase</fullName>
    </submittedName>
</protein>
<dbReference type="Proteomes" id="UP000305674">
    <property type="component" value="Unassembled WGS sequence"/>
</dbReference>
<dbReference type="InterPro" id="IPR009078">
    <property type="entry name" value="Ferritin-like_SF"/>
</dbReference>
<dbReference type="EMBL" id="SWCI01000008">
    <property type="protein sequence ID" value="TKB48243.1"/>
    <property type="molecule type" value="Genomic_DNA"/>
</dbReference>
<keyword evidence="2" id="KW-1185">Reference proteome</keyword>
<dbReference type="SUPFAM" id="SSF47240">
    <property type="entry name" value="Ferritin-like"/>
    <property type="match status" value="1"/>
</dbReference>
<accession>A0A4U1BC62</accession>
<dbReference type="PIRSF" id="PIRSF020736">
    <property type="entry name" value="MiaE"/>
    <property type="match status" value="1"/>
</dbReference>
<proteinExistence type="predicted"/>
<dbReference type="InterPro" id="IPR010386">
    <property type="entry name" value="tRNA-Hydrxlase_MiaE"/>
</dbReference>
<dbReference type="AlphaFoldDB" id="A0A4U1BC62"/>
<organism evidence="1 2">
    <name type="scientific">Ferrimonas sediminicola</name>
    <dbReference type="NCBI Taxonomy" id="2569538"/>
    <lineage>
        <taxon>Bacteria</taxon>
        <taxon>Pseudomonadati</taxon>
        <taxon>Pseudomonadota</taxon>
        <taxon>Gammaproteobacteria</taxon>
        <taxon>Alteromonadales</taxon>
        <taxon>Ferrimonadaceae</taxon>
        <taxon>Ferrimonas</taxon>
    </lineage>
</organism>